<evidence type="ECO:0000313" key="2">
    <source>
        <dbReference type="EMBL" id="MDU0367167.1"/>
    </source>
</evidence>
<feature type="transmembrane region" description="Helical" evidence="1">
    <location>
        <begin position="118"/>
        <end position="137"/>
    </location>
</feature>
<feature type="transmembrane region" description="Helical" evidence="1">
    <location>
        <begin position="149"/>
        <end position="170"/>
    </location>
</feature>
<name>A0ABU3T749_9MICO</name>
<proteinExistence type="predicted"/>
<evidence type="ECO:0000313" key="3">
    <source>
        <dbReference type="Proteomes" id="UP001263371"/>
    </source>
</evidence>
<reference evidence="2 3" key="1">
    <citation type="submission" date="2023-09" db="EMBL/GenBank/DDBJ databases">
        <title>Microbacterium fusihabitans sp. nov., Microbacterium phycihabitans sp. nov., and Microbacterium cervinum sp. nov., isolated from dried seaweeds of beach.</title>
        <authorList>
            <person name="Lee S.D."/>
        </authorList>
    </citation>
    <scope>NUCLEOTIDE SEQUENCE [LARGE SCALE GENOMIC DNA]</scope>
    <source>
        <strain evidence="2 3">KSW4-17</strain>
    </source>
</reference>
<feature type="transmembrane region" description="Helical" evidence="1">
    <location>
        <begin position="35"/>
        <end position="56"/>
    </location>
</feature>
<organism evidence="2 3">
    <name type="scientific">Microbacterium galbum</name>
    <dbReference type="NCBI Taxonomy" id="3075994"/>
    <lineage>
        <taxon>Bacteria</taxon>
        <taxon>Bacillati</taxon>
        <taxon>Actinomycetota</taxon>
        <taxon>Actinomycetes</taxon>
        <taxon>Micrococcales</taxon>
        <taxon>Microbacteriaceae</taxon>
        <taxon>Microbacterium</taxon>
    </lineage>
</organism>
<feature type="transmembrane region" description="Helical" evidence="1">
    <location>
        <begin position="62"/>
        <end position="83"/>
    </location>
</feature>
<dbReference type="Proteomes" id="UP001263371">
    <property type="component" value="Unassembled WGS sequence"/>
</dbReference>
<dbReference type="RefSeq" id="WP_315994353.1">
    <property type="nucleotide sequence ID" value="NZ_JAWDIS010000001.1"/>
</dbReference>
<keyword evidence="1" id="KW-0472">Membrane</keyword>
<feature type="transmembrane region" description="Helical" evidence="1">
    <location>
        <begin position="176"/>
        <end position="203"/>
    </location>
</feature>
<keyword evidence="1" id="KW-1133">Transmembrane helix</keyword>
<feature type="transmembrane region" description="Helical" evidence="1">
    <location>
        <begin position="6"/>
        <end position="23"/>
    </location>
</feature>
<keyword evidence="1" id="KW-0812">Transmembrane</keyword>
<gene>
    <name evidence="2" type="ORF">RWH45_08060</name>
</gene>
<evidence type="ECO:0000256" key="1">
    <source>
        <dbReference type="SAM" id="Phobius"/>
    </source>
</evidence>
<protein>
    <submittedName>
        <fullName evidence="2">Uncharacterized protein</fullName>
    </submittedName>
</protein>
<dbReference type="EMBL" id="JAWDIS010000001">
    <property type="protein sequence ID" value="MDU0367167.1"/>
    <property type="molecule type" value="Genomic_DNA"/>
</dbReference>
<accession>A0ABU3T749</accession>
<feature type="transmembrane region" description="Helical" evidence="1">
    <location>
        <begin position="95"/>
        <end position="112"/>
    </location>
</feature>
<comment type="caution">
    <text evidence="2">The sequence shown here is derived from an EMBL/GenBank/DDBJ whole genome shotgun (WGS) entry which is preliminary data.</text>
</comment>
<keyword evidence="3" id="KW-1185">Reference proteome</keyword>
<sequence>MELALGLVAVSAAVATVVFFVAMPRIGTPGRTTLFLRFAAVAGVCAVGSSAMYFIYTAGGGILSLVLGDVAMVLAPSLLLVAVSVLDGRSARRTSAAVVALALLVAIITAIVPLPGSLAVKALALALACGACAIAAFRADIDPLAPVRLIAVTTAVFAVYCVVRVVVGAVAGWDSLVYLVGFSYAPATVLGAAAVVLCGAAVIRLRFGAHAHEKEVECPNGSLVVVGDWELAVAAYGADRVHELVGQLRQAARGLDPRALEVPRGVELTIPDPLSTVSTCLKSDYGWKAEDVILLVDGTSTAAIRTQTGTVQRRRWWGLRRS</sequence>